<evidence type="ECO:0000313" key="2">
    <source>
        <dbReference type="EMBL" id="BCL61660.1"/>
    </source>
</evidence>
<gene>
    <name evidence="2" type="ORF">DGMP_23530</name>
</gene>
<dbReference type="AlphaFoldDB" id="A0A8D5FJ04"/>
<reference evidence="2" key="1">
    <citation type="submission" date="2020-09" db="EMBL/GenBank/DDBJ databases">
        <title>Desulfogranum mesoprofundum gen. nov., sp. nov., a novel mesophilic, sulfate-reducing chemolithoautotroph isolated from a deep-sea hydrothermal vent chimney in the Suiyo Seamount.</title>
        <authorList>
            <person name="Hashimoto Y."/>
            <person name="Nakagawa S."/>
        </authorList>
    </citation>
    <scope>NUCLEOTIDE SEQUENCE</scope>
    <source>
        <strain evidence="2">KT2</strain>
    </source>
</reference>
<dbReference type="EMBL" id="AP024086">
    <property type="protein sequence ID" value="BCL61660.1"/>
    <property type="molecule type" value="Genomic_DNA"/>
</dbReference>
<dbReference type="NCBIfam" id="TIGR02175">
    <property type="entry name" value="PorC_KorC"/>
    <property type="match status" value="1"/>
</dbReference>
<dbReference type="InterPro" id="IPR011894">
    <property type="entry name" value="PorC_KorC"/>
</dbReference>
<dbReference type="Pfam" id="PF01558">
    <property type="entry name" value="POR"/>
    <property type="match status" value="1"/>
</dbReference>
<name>A0A8D5FJ04_9BACT</name>
<proteinExistence type="predicted"/>
<dbReference type="Proteomes" id="UP000826725">
    <property type="component" value="Chromosome"/>
</dbReference>
<dbReference type="InterPro" id="IPR051626">
    <property type="entry name" value="Oxidoreductase_gamma_subunit"/>
</dbReference>
<protein>
    <submittedName>
        <fullName evidence="2">Pyruvate/ketoisovalerate ferredoxin oxidoreductase subunit gamma</fullName>
    </submittedName>
</protein>
<feature type="domain" description="Pyruvate/ketoisovalerate oxidoreductase catalytic" evidence="1">
    <location>
        <begin position="14"/>
        <end position="180"/>
    </location>
</feature>
<keyword evidence="2" id="KW-0670">Pyruvate</keyword>
<evidence type="ECO:0000259" key="1">
    <source>
        <dbReference type="Pfam" id="PF01558"/>
    </source>
</evidence>
<evidence type="ECO:0000313" key="3">
    <source>
        <dbReference type="Proteomes" id="UP000826725"/>
    </source>
</evidence>
<organism evidence="2 3">
    <name type="scientific">Desulfomarina profundi</name>
    <dbReference type="NCBI Taxonomy" id="2772557"/>
    <lineage>
        <taxon>Bacteria</taxon>
        <taxon>Pseudomonadati</taxon>
        <taxon>Thermodesulfobacteriota</taxon>
        <taxon>Desulfobulbia</taxon>
        <taxon>Desulfobulbales</taxon>
        <taxon>Desulfobulbaceae</taxon>
        <taxon>Desulfomarina</taxon>
    </lineage>
</organism>
<dbReference type="PANTHER" id="PTHR43366:SF1">
    <property type="entry name" value="PYRUVATE SYNTHASE SUBUNIT PORC"/>
    <property type="match status" value="1"/>
</dbReference>
<accession>A0A8D5FJ04</accession>
<dbReference type="KEGG" id="dbk:DGMP_23530"/>
<dbReference type="InterPro" id="IPR019752">
    <property type="entry name" value="Pyrv/ketoisovalerate_OxRed_cat"/>
</dbReference>
<dbReference type="GO" id="GO:0016625">
    <property type="term" value="F:oxidoreductase activity, acting on the aldehyde or oxo group of donors, iron-sulfur protein as acceptor"/>
    <property type="evidence" value="ECO:0007669"/>
    <property type="project" value="InterPro"/>
</dbReference>
<keyword evidence="3" id="KW-1185">Reference proteome</keyword>
<sequence length="187" mass="19787">MRKDIIEIRWHGRGGQGAITAAKIVANAAFASGYKGAVMTPTFGTERRGAAVFTSLKISRDKIYDLSPISTPDMIIVLDHTLLDEVDVAAGLKENGLVVLNGGKPVEEYDFKGRKVAVCDVTHHAVTAGLPPGIVNSGIIGAFCRATGLVELDVLLEAIKKEFSGKRPELNAKAAQIAYDNTAIGGI</sequence>
<dbReference type="PANTHER" id="PTHR43366">
    <property type="entry name" value="PYRUVATE SYNTHASE SUBUNIT PORC"/>
    <property type="match status" value="1"/>
</dbReference>